<feature type="compositionally biased region" description="Low complexity" evidence="1">
    <location>
        <begin position="37"/>
        <end position="51"/>
    </location>
</feature>
<feature type="compositionally biased region" description="Polar residues" evidence="1">
    <location>
        <begin position="312"/>
        <end position="322"/>
    </location>
</feature>
<protein>
    <submittedName>
        <fullName evidence="2">Uncharacterized protein</fullName>
    </submittedName>
</protein>
<dbReference type="EMBL" id="ML179035">
    <property type="protein sequence ID" value="THV08286.1"/>
    <property type="molecule type" value="Genomic_DNA"/>
</dbReference>
<evidence type="ECO:0000313" key="2">
    <source>
        <dbReference type="EMBL" id="THV08286.1"/>
    </source>
</evidence>
<sequence>MSNANADESPSRNVPNSPQADDVKKPATENQKAHTGLSTQSSCESSESLSCNDEMADQKSTSLDATDRTEVNDSSQQEPEDPAERSFRGTNESFSTPLSDALDTFDKDPDQHVNSFEDINEYYLQTSPSPRSIVREIVRGTNRQPKNIEISVEKTVFVHRDTPPTGPISHELFNILTYADATNIAARYPEIASTVLSAPLSAHSTPVQTVQGPLQPPDSPPREAMPIHTFHQPNWAYAPDPDPKEPLALRDSVKKATSRGGSRGGRQPSTAHPNSSRGLKGPKGRRTYFQGREYHPDSSSREQEAHRYLKQSHLSENSSSAWDTIPAPENSMRIVDPHSHVVNGSNSTKVDGSERMSTGPEEEGVDKCIPSSDQWNNKEPRRREIGGDSVVQSASSVCPEYQGSEDVGRCFALDDIQPTQIPSPNGMRQSCPVPSTVDQSPVYLGSNDTENRFTIVDSCNRISARDQQASTGSNADSYNFAPSQRTYLGPDDETVLRLGKQTSSSLDSSCNQGRKEINSSNHPSVSSDPLVNYWQNIHDAWTTPVHYPVNQELSRHVQSNNGPSLSTEIVSRSRDRAAVRPQYATSYQSHESRRNPMKYGTMRDQSSIDYTTPKDAHVVKDDVYDLPPHLYIPKHEGLYTSREEKFVPRGLVQVVKDVATNGGLQNNSDNTLGIPSRFRTQISAVKIATVAEEDARDEDSAAATGLWIENEGEPRSDLQTIKQLTRLNKGVDQPQFFTHYTRQTMFKSSIDGRNEEPSLQGHVSPPSRSAEAAFHDNPPRPLVFLDTPASDTSTNEWAEKNSRIRAQTPVAQGHESSSGTHDEDRSEYHRKRRVSQVAGLIKVTERYLSLLHSESNKPDSGKELSTSVLRSREHDLSRVASTSLRLSQDLIVCKKNDENSPPQRVDKSSKSRELQVKSRAECCSSECAPLSGRKSSIPFRTSVVGHGPSKYGLIDSGTPPPRDSFTRKQSPLQEIGRRINTPSPSGQQYKDLGKHVSGDTDQSIHSNSFLLPDEGFGQENQEIVQVSNITFASGGFGGANFSRVIRLTTPW</sequence>
<feature type="compositionally biased region" description="Polar residues" evidence="1">
    <location>
        <begin position="465"/>
        <end position="486"/>
    </location>
</feature>
<keyword evidence="3" id="KW-1185">Reference proteome</keyword>
<proteinExistence type="predicted"/>
<feature type="compositionally biased region" description="Polar residues" evidence="1">
    <location>
        <begin position="556"/>
        <end position="570"/>
    </location>
</feature>
<evidence type="ECO:0000256" key="1">
    <source>
        <dbReference type="SAM" id="MobiDB-lite"/>
    </source>
</evidence>
<feature type="compositionally biased region" description="Basic and acidic residues" evidence="1">
    <location>
        <begin position="376"/>
        <end position="386"/>
    </location>
</feature>
<name>A0A4V4HIY0_DENBC</name>
<accession>A0A4V4HIY0</accession>
<feature type="compositionally biased region" description="Basic and acidic residues" evidence="1">
    <location>
        <begin position="292"/>
        <end position="307"/>
    </location>
</feature>
<feature type="region of interest" description="Disordered" evidence="1">
    <location>
        <begin position="751"/>
        <end position="835"/>
    </location>
</feature>
<dbReference type="Proteomes" id="UP000297245">
    <property type="component" value="Unassembled WGS sequence"/>
</dbReference>
<feature type="compositionally biased region" description="Basic and acidic residues" evidence="1">
    <location>
        <begin position="241"/>
        <end position="254"/>
    </location>
</feature>
<feature type="region of interest" description="Disordered" evidence="1">
    <location>
        <begin position="1"/>
        <end position="110"/>
    </location>
</feature>
<feature type="region of interest" description="Disordered" evidence="1">
    <location>
        <begin position="204"/>
        <end position="390"/>
    </location>
</feature>
<evidence type="ECO:0000313" key="3">
    <source>
        <dbReference type="Proteomes" id="UP000297245"/>
    </source>
</evidence>
<feature type="compositionally biased region" description="Polar residues" evidence="1">
    <location>
        <begin position="267"/>
        <end position="277"/>
    </location>
</feature>
<gene>
    <name evidence="2" type="ORF">K435DRAFT_787795</name>
</gene>
<feature type="region of interest" description="Disordered" evidence="1">
    <location>
        <begin position="502"/>
        <end position="526"/>
    </location>
</feature>
<feature type="region of interest" description="Disordered" evidence="1">
    <location>
        <begin position="895"/>
        <end position="914"/>
    </location>
</feature>
<reference evidence="2 3" key="1">
    <citation type="journal article" date="2019" name="Nat. Ecol. Evol.">
        <title>Megaphylogeny resolves global patterns of mushroom evolution.</title>
        <authorList>
            <person name="Varga T."/>
            <person name="Krizsan K."/>
            <person name="Foldi C."/>
            <person name="Dima B."/>
            <person name="Sanchez-Garcia M."/>
            <person name="Sanchez-Ramirez S."/>
            <person name="Szollosi G.J."/>
            <person name="Szarkandi J.G."/>
            <person name="Papp V."/>
            <person name="Albert L."/>
            <person name="Andreopoulos W."/>
            <person name="Angelini C."/>
            <person name="Antonin V."/>
            <person name="Barry K.W."/>
            <person name="Bougher N.L."/>
            <person name="Buchanan P."/>
            <person name="Buyck B."/>
            <person name="Bense V."/>
            <person name="Catcheside P."/>
            <person name="Chovatia M."/>
            <person name="Cooper J."/>
            <person name="Damon W."/>
            <person name="Desjardin D."/>
            <person name="Finy P."/>
            <person name="Geml J."/>
            <person name="Haridas S."/>
            <person name="Hughes K."/>
            <person name="Justo A."/>
            <person name="Karasinski D."/>
            <person name="Kautmanova I."/>
            <person name="Kiss B."/>
            <person name="Kocsube S."/>
            <person name="Kotiranta H."/>
            <person name="LaButti K.M."/>
            <person name="Lechner B.E."/>
            <person name="Liimatainen K."/>
            <person name="Lipzen A."/>
            <person name="Lukacs Z."/>
            <person name="Mihaltcheva S."/>
            <person name="Morgado L.N."/>
            <person name="Niskanen T."/>
            <person name="Noordeloos M.E."/>
            <person name="Ohm R.A."/>
            <person name="Ortiz-Santana B."/>
            <person name="Ovrebo C."/>
            <person name="Racz N."/>
            <person name="Riley R."/>
            <person name="Savchenko A."/>
            <person name="Shiryaev A."/>
            <person name="Soop K."/>
            <person name="Spirin V."/>
            <person name="Szebenyi C."/>
            <person name="Tomsovsky M."/>
            <person name="Tulloss R.E."/>
            <person name="Uehling J."/>
            <person name="Grigoriev I.V."/>
            <person name="Vagvolgyi C."/>
            <person name="Papp T."/>
            <person name="Martin F.M."/>
            <person name="Miettinen O."/>
            <person name="Hibbett D.S."/>
            <person name="Nagy L.G."/>
        </authorList>
    </citation>
    <scope>NUCLEOTIDE SEQUENCE [LARGE SCALE GENOMIC DNA]</scope>
    <source>
        <strain evidence="2 3">CBS 962.96</strain>
    </source>
</reference>
<organism evidence="2 3">
    <name type="scientific">Dendrothele bispora (strain CBS 962.96)</name>
    <dbReference type="NCBI Taxonomy" id="1314807"/>
    <lineage>
        <taxon>Eukaryota</taxon>
        <taxon>Fungi</taxon>
        <taxon>Dikarya</taxon>
        <taxon>Basidiomycota</taxon>
        <taxon>Agaricomycotina</taxon>
        <taxon>Agaricomycetes</taxon>
        <taxon>Agaricomycetidae</taxon>
        <taxon>Agaricales</taxon>
        <taxon>Agaricales incertae sedis</taxon>
        <taxon>Dendrothele</taxon>
    </lineage>
</organism>
<dbReference type="OrthoDB" id="2894483at2759"/>
<feature type="region of interest" description="Disordered" evidence="1">
    <location>
        <begin position="464"/>
        <end position="488"/>
    </location>
</feature>
<feature type="compositionally biased region" description="Polar residues" evidence="1">
    <location>
        <begin position="1"/>
        <end position="19"/>
    </location>
</feature>
<feature type="region of interest" description="Disordered" evidence="1">
    <location>
        <begin position="853"/>
        <end position="876"/>
    </location>
</feature>
<dbReference type="AlphaFoldDB" id="A0A4V4HIY0"/>
<feature type="region of interest" description="Disordered" evidence="1">
    <location>
        <begin position="556"/>
        <end position="601"/>
    </location>
</feature>
<feature type="compositionally biased region" description="Polar residues" evidence="1">
    <location>
        <begin position="88"/>
        <end position="98"/>
    </location>
</feature>